<name>A0A242MSF3_CABSO</name>
<organism evidence="1 2">
    <name type="scientific">Caballeronia sordidicola</name>
    <name type="common">Burkholderia sordidicola</name>
    <dbReference type="NCBI Taxonomy" id="196367"/>
    <lineage>
        <taxon>Bacteria</taxon>
        <taxon>Pseudomonadati</taxon>
        <taxon>Pseudomonadota</taxon>
        <taxon>Betaproteobacteria</taxon>
        <taxon>Burkholderiales</taxon>
        <taxon>Burkholderiaceae</taxon>
        <taxon>Caballeronia</taxon>
    </lineage>
</organism>
<gene>
    <name evidence="1" type="ORF">PAMC26510_17905</name>
</gene>
<reference evidence="1 2" key="1">
    <citation type="submission" date="2017-03" db="EMBL/GenBank/DDBJ databases">
        <title>Genome analysis of strain PAMC 26510.</title>
        <authorList>
            <person name="Oh H.-M."/>
            <person name="Yang J.-A."/>
        </authorList>
    </citation>
    <scope>NUCLEOTIDE SEQUENCE [LARGE SCALE GENOMIC DNA]</scope>
    <source>
        <strain evidence="1 2">PAMC 26510</strain>
    </source>
</reference>
<sequence length="121" mass="13175">MKPDAVQFVMRSSVEDDPFGGPESQYSRELQQFLGILCAQGGQLVRPRLSMDNAHVQAVVEFNVPVSPGALEILGAALAAWIRGRAGRQIELIGAHVQIKANSAADMQRLIEQFAAFQKTL</sequence>
<comment type="caution">
    <text evidence="1">The sequence shown here is derived from an EMBL/GenBank/DDBJ whole genome shotgun (WGS) entry which is preliminary data.</text>
</comment>
<accession>A0A242MSF3</accession>
<dbReference type="RefSeq" id="WP_062173711.1">
    <property type="nucleotide sequence ID" value="NZ_NBTY01000094.1"/>
</dbReference>
<dbReference type="EMBL" id="NBTY01000094">
    <property type="protein sequence ID" value="OTP73926.1"/>
    <property type="molecule type" value="Genomic_DNA"/>
</dbReference>
<dbReference type="Proteomes" id="UP000194546">
    <property type="component" value="Unassembled WGS sequence"/>
</dbReference>
<evidence type="ECO:0000313" key="2">
    <source>
        <dbReference type="Proteomes" id="UP000194546"/>
    </source>
</evidence>
<protein>
    <submittedName>
        <fullName evidence="1">Uncharacterized protein</fullName>
    </submittedName>
</protein>
<dbReference type="AlphaFoldDB" id="A0A242MSF3"/>
<evidence type="ECO:0000313" key="1">
    <source>
        <dbReference type="EMBL" id="OTP73926.1"/>
    </source>
</evidence>
<proteinExistence type="predicted"/>